<evidence type="ECO:0000313" key="4">
    <source>
        <dbReference type="Proteomes" id="UP000230750"/>
    </source>
</evidence>
<evidence type="ECO:0000256" key="2">
    <source>
        <dbReference type="SAM" id="SignalP"/>
    </source>
</evidence>
<protein>
    <submittedName>
        <fullName evidence="3">Uncharacterized protein</fullName>
    </submittedName>
</protein>
<dbReference type="EMBL" id="MRZV01001832">
    <property type="protein sequence ID" value="PIK35702.1"/>
    <property type="molecule type" value="Genomic_DNA"/>
</dbReference>
<feature type="region of interest" description="Disordered" evidence="1">
    <location>
        <begin position="205"/>
        <end position="315"/>
    </location>
</feature>
<dbReference type="Proteomes" id="UP000230750">
    <property type="component" value="Unassembled WGS sequence"/>
</dbReference>
<comment type="caution">
    <text evidence="3">The sequence shown here is derived from an EMBL/GenBank/DDBJ whole genome shotgun (WGS) entry which is preliminary data.</text>
</comment>
<feature type="compositionally biased region" description="Low complexity" evidence="1">
    <location>
        <begin position="272"/>
        <end position="305"/>
    </location>
</feature>
<feature type="compositionally biased region" description="Low complexity" evidence="1">
    <location>
        <begin position="208"/>
        <end position="230"/>
    </location>
</feature>
<sequence>MYVWYKLTMAVLLILQVTADNPFVFNATLDQQLAASDDELISNITDLLANRTGPILVGESGISAQLTSSIIELTDEQKAELSIRFSSLMADLTVTDGLGVVCPTTYGLRLKYMSLMQQNGQQTSLLQVLSIVQFVRCQQTHPPDSCLEQQDNDCYCCLRYRLQSVLAVAVQSCATGECQLVIRNINVPYCTCCRDEGGPMLVTTPMQSTVSTSNVPTTPTTRTLTVRTTSEASSTSGHTLTPRSSTNVPASSPFYSTTNPRFTSRRSTTQLSSANSQTPPSSSTTGHDSSTSRRTTTNISNSPTSFYRVSTTPSS</sequence>
<keyword evidence="4" id="KW-1185">Reference proteome</keyword>
<accession>A0A2G8JIY3</accession>
<feature type="chain" id="PRO_5013627649" evidence="2">
    <location>
        <begin position="20"/>
        <end position="315"/>
    </location>
</feature>
<feature type="compositionally biased region" description="Polar residues" evidence="1">
    <location>
        <begin position="231"/>
        <end position="271"/>
    </location>
</feature>
<proteinExistence type="predicted"/>
<dbReference type="AlphaFoldDB" id="A0A2G8JIY3"/>
<reference evidence="3 4" key="1">
    <citation type="journal article" date="2017" name="PLoS Biol.">
        <title>The sea cucumber genome provides insights into morphological evolution and visceral regeneration.</title>
        <authorList>
            <person name="Zhang X."/>
            <person name="Sun L."/>
            <person name="Yuan J."/>
            <person name="Sun Y."/>
            <person name="Gao Y."/>
            <person name="Zhang L."/>
            <person name="Li S."/>
            <person name="Dai H."/>
            <person name="Hamel J.F."/>
            <person name="Liu C."/>
            <person name="Yu Y."/>
            <person name="Liu S."/>
            <person name="Lin W."/>
            <person name="Guo K."/>
            <person name="Jin S."/>
            <person name="Xu P."/>
            <person name="Storey K.B."/>
            <person name="Huan P."/>
            <person name="Zhang T."/>
            <person name="Zhou Y."/>
            <person name="Zhang J."/>
            <person name="Lin C."/>
            <person name="Li X."/>
            <person name="Xing L."/>
            <person name="Huo D."/>
            <person name="Sun M."/>
            <person name="Wang L."/>
            <person name="Mercier A."/>
            <person name="Li F."/>
            <person name="Yang H."/>
            <person name="Xiang J."/>
        </authorList>
    </citation>
    <scope>NUCLEOTIDE SEQUENCE [LARGE SCALE GENOMIC DNA]</scope>
    <source>
        <strain evidence="3">Shaxun</strain>
        <tissue evidence="3">Muscle</tissue>
    </source>
</reference>
<organism evidence="3 4">
    <name type="scientific">Stichopus japonicus</name>
    <name type="common">Sea cucumber</name>
    <dbReference type="NCBI Taxonomy" id="307972"/>
    <lineage>
        <taxon>Eukaryota</taxon>
        <taxon>Metazoa</taxon>
        <taxon>Echinodermata</taxon>
        <taxon>Eleutherozoa</taxon>
        <taxon>Echinozoa</taxon>
        <taxon>Holothuroidea</taxon>
        <taxon>Aspidochirotacea</taxon>
        <taxon>Aspidochirotida</taxon>
        <taxon>Stichopodidae</taxon>
        <taxon>Apostichopus</taxon>
    </lineage>
</organism>
<feature type="signal peptide" evidence="2">
    <location>
        <begin position="1"/>
        <end position="19"/>
    </location>
</feature>
<dbReference type="OrthoDB" id="10189224at2759"/>
<evidence type="ECO:0000313" key="3">
    <source>
        <dbReference type="EMBL" id="PIK35702.1"/>
    </source>
</evidence>
<keyword evidence="2" id="KW-0732">Signal</keyword>
<gene>
    <name evidence="3" type="ORF">BSL78_27473</name>
</gene>
<name>A0A2G8JIY3_STIJA</name>
<evidence type="ECO:0000256" key="1">
    <source>
        <dbReference type="SAM" id="MobiDB-lite"/>
    </source>
</evidence>